<dbReference type="PROSITE" id="PS51186">
    <property type="entry name" value="GNAT"/>
    <property type="match status" value="1"/>
</dbReference>
<dbReference type="PANTHER" id="PTHR43792:SF1">
    <property type="entry name" value="N-ACETYLTRANSFERASE DOMAIN-CONTAINING PROTEIN"/>
    <property type="match status" value="1"/>
</dbReference>
<evidence type="ECO:0000313" key="2">
    <source>
        <dbReference type="EMBL" id="QJQ05286.1"/>
    </source>
</evidence>
<accession>A0A6M4A1P5</accession>
<evidence type="ECO:0000259" key="1">
    <source>
        <dbReference type="PROSITE" id="PS51186"/>
    </source>
</evidence>
<proteinExistence type="predicted"/>
<dbReference type="Gene3D" id="3.40.630.30">
    <property type="match status" value="1"/>
</dbReference>
<dbReference type="OrthoDB" id="9798081at2"/>
<dbReference type="EMBL" id="CP051152">
    <property type="protein sequence ID" value="QJQ05286.1"/>
    <property type="molecule type" value="Genomic_DNA"/>
</dbReference>
<dbReference type="PANTHER" id="PTHR43792">
    <property type="entry name" value="GNAT FAMILY, PUTATIVE (AFU_ORTHOLOGUE AFUA_3G00765)-RELATED-RELATED"/>
    <property type="match status" value="1"/>
</dbReference>
<feature type="domain" description="N-acetyltransferase" evidence="1">
    <location>
        <begin position="9"/>
        <end position="168"/>
    </location>
</feature>
<evidence type="ECO:0000313" key="3">
    <source>
        <dbReference type="Proteomes" id="UP000274350"/>
    </source>
</evidence>
<keyword evidence="3" id="KW-1185">Reference proteome</keyword>
<dbReference type="GO" id="GO:0016747">
    <property type="term" value="F:acyltransferase activity, transferring groups other than amino-acyl groups"/>
    <property type="evidence" value="ECO:0007669"/>
    <property type="project" value="InterPro"/>
</dbReference>
<dbReference type="KEGG" id="upi:EJG51_004865"/>
<dbReference type="SUPFAM" id="SSF55729">
    <property type="entry name" value="Acyl-CoA N-acyltransferases (Nat)"/>
    <property type="match status" value="1"/>
</dbReference>
<dbReference type="InterPro" id="IPR051531">
    <property type="entry name" value="N-acetyltransferase"/>
</dbReference>
<name>A0A6M4A1P5_9BURK</name>
<sequence>MRILSTDRLILRTMQLEDAAFYLALINAPSWIKHIGDKGIRTIDAAQQAIMTGSIAVQENKGFSLYLIERKTDAAPIGLCGLIKRDELDDIDIGYAVLPDYWGQGYAHEAATGVIRYAKSILGLSRLAAITSPDNLPSSGLLEKLGFTLDSIMPWTDGKEVKFYQRNL</sequence>
<dbReference type="AlphaFoldDB" id="A0A6M4A1P5"/>
<protein>
    <submittedName>
        <fullName evidence="2">GNAT family N-acetyltransferase</fullName>
    </submittedName>
</protein>
<organism evidence="2 3">
    <name type="scientific">Undibacterium piscinae</name>
    <dbReference type="NCBI Taxonomy" id="2495591"/>
    <lineage>
        <taxon>Bacteria</taxon>
        <taxon>Pseudomonadati</taxon>
        <taxon>Pseudomonadota</taxon>
        <taxon>Betaproteobacteria</taxon>
        <taxon>Burkholderiales</taxon>
        <taxon>Oxalobacteraceae</taxon>
        <taxon>Undibacterium</taxon>
    </lineage>
</organism>
<reference evidence="2 3" key="1">
    <citation type="journal article" date="2019" name="Int. J. Syst. Evol. Microbiol.">
        <title>Undibacterium piscinae sp. nov., isolated from Korean shiner intestine.</title>
        <authorList>
            <person name="Lee S.Y."/>
            <person name="Kang W."/>
            <person name="Kim P.S."/>
            <person name="Kim H.S."/>
            <person name="Sung H."/>
            <person name="Shin N.R."/>
            <person name="Whon T.W."/>
            <person name="Yun J.H."/>
            <person name="Lee J.Y."/>
            <person name="Lee J.Y."/>
            <person name="Jung M.J."/>
            <person name="Jeong Y.S."/>
            <person name="Tak E.J."/>
            <person name="Han J.E."/>
            <person name="Hyun D.W."/>
            <person name="Kang M.S."/>
            <person name="Lee K.E."/>
            <person name="Lee B.H."/>
            <person name="Bae J.W."/>
        </authorList>
    </citation>
    <scope>NUCLEOTIDE SEQUENCE [LARGE SCALE GENOMIC DNA]</scope>
    <source>
        <strain evidence="2 3">S11R28</strain>
    </source>
</reference>
<dbReference type="InterPro" id="IPR016181">
    <property type="entry name" value="Acyl_CoA_acyltransferase"/>
</dbReference>
<keyword evidence="2" id="KW-0808">Transferase</keyword>
<dbReference type="InterPro" id="IPR000182">
    <property type="entry name" value="GNAT_dom"/>
</dbReference>
<dbReference type="Proteomes" id="UP000274350">
    <property type="component" value="Chromosome"/>
</dbReference>
<gene>
    <name evidence="2" type="ORF">EJG51_004865</name>
</gene>
<dbReference type="Pfam" id="PF13302">
    <property type="entry name" value="Acetyltransf_3"/>
    <property type="match status" value="1"/>
</dbReference>